<dbReference type="Gene3D" id="3.40.960.10">
    <property type="entry name" value="VSR Endonuclease"/>
    <property type="match status" value="1"/>
</dbReference>
<name>A0ABW3AEN0_9MICO</name>
<dbReference type="Proteomes" id="UP001597055">
    <property type="component" value="Unassembled WGS sequence"/>
</dbReference>
<feature type="region of interest" description="Disordered" evidence="1">
    <location>
        <begin position="249"/>
        <end position="302"/>
    </location>
</feature>
<keyword evidence="3" id="KW-1185">Reference proteome</keyword>
<organism evidence="2 3">
    <name type="scientific">Microbacterium insulae</name>
    <dbReference type="NCBI Taxonomy" id="483014"/>
    <lineage>
        <taxon>Bacteria</taxon>
        <taxon>Bacillati</taxon>
        <taxon>Actinomycetota</taxon>
        <taxon>Actinomycetes</taxon>
        <taxon>Micrococcales</taxon>
        <taxon>Microbacteriaceae</taxon>
        <taxon>Microbacterium</taxon>
    </lineage>
</organism>
<evidence type="ECO:0000313" key="2">
    <source>
        <dbReference type="EMBL" id="MFD0789136.1"/>
    </source>
</evidence>
<dbReference type="InterPro" id="IPR011335">
    <property type="entry name" value="Restrct_endonuc-II-like"/>
</dbReference>
<keyword evidence="2" id="KW-0540">Nuclease</keyword>
<evidence type="ECO:0000313" key="3">
    <source>
        <dbReference type="Proteomes" id="UP001597055"/>
    </source>
</evidence>
<dbReference type="RefSeq" id="WP_204980036.1">
    <property type="nucleotide sequence ID" value="NZ_JBHTII010000001.1"/>
</dbReference>
<reference evidence="3" key="1">
    <citation type="journal article" date="2019" name="Int. J. Syst. Evol. Microbiol.">
        <title>The Global Catalogue of Microorganisms (GCM) 10K type strain sequencing project: providing services to taxonomists for standard genome sequencing and annotation.</title>
        <authorList>
            <consortium name="The Broad Institute Genomics Platform"/>
            <consortium name="The Broad Institute Genome Sequencing Center for Infectious Disease"/>
            <person name="Wu L."/>
            <person name="Ma J."/>
        </authorList>
    </citation>
    <scope>NUCLEOTIDE SEQUENCE [LARGE SCALE GENOMIC DNA]</scope>
    <source>
        <strain evidence="3">CCUG 54523</strain>
    </source>
</reference>
<dbReference type="GO" id="GO:0004519">
    <property type="term" value="F:endonuclease activity"/>
    <property type="evidence" value="ECO:0007669"/>
    <property type="project" value="UniProtKB-KW"/>
</dbReference>
<protein>
    <submittedName>
        <fullName evidence="2">Endonuclease domain-containing protein</fullName>
    </submittedName>
</protein>
<dbReference type="EMBL" id="JBHTII010000001">
    <property type="protein sequence ID" value="MFD0789136.1"/>
    <property type="molecule type" value="Genomic_DNA"/>
</dbReference>
<evidence type="ECO:0000256" key="1">
    <source>
        <dbReference type="SAM" id="MobiDB-lite"/>
    </source>
</evidence>
<proteinExistence type="predicted"/>
<keyword evidence="2" id="KW-0378">Hydrolase</keyword>
<dbReference type="SUPFAM" id="SSF52980">
    <property type="entry name" value="Restriction endonuclease-like"/>
    <property type="match status" value="1"/>
</dbReference>
<accession>A0ABW3AEN0</accession>
<keyword evidence="2" id="KW-0255">Endonuclease</keyword>
<feature type="compositionally biased region" description="Basic and acidic residues" evidence="1">
    <location>
        <begin position="281"/>
        <end position="294"/>
    </location>
</feature>
<comment type="caution">
    <text evidence="2">The sequence shown here is derived from an EMBL/GenBank/DDBJ whole genome shotgun (WGS) entry which is preliminary data.</text>
</comment>
<sequence length="302" mass="34041">MTRTDLDHAIADGTLVRARRDRYLRGAEHPDVVHAARLGGRLDCVSLLRHLGVFVLETTPLHVQIDVGASRIPPRTEGVRYHWRRSSVRRDALYADRIEALAEAVRCQGPREAIATLDSALHLGFIEDTELGLVFERLPRRYGVLRGLIDVRCESGTESLMRLVLRTLGCVVDVQVVIRGVGRVDFVVDGWLIIECDSEAFHSSWEQVKRDKRRDLAAAALGYTTVRVIAEDIFFRRDEVRAALQSALLHGPRGGRRPSRRTNSSISARNRASRPQTTPKTKGDEELVHAERAAVRRRSPRR</sequence>
<feature type="compositionally biased region" description="Low complexity" evidence="1">
    <location>
        <begin position="261"/>
        <end position="274"/>
    </location>
</feature>
<gene>
    <name evidence="2" type="ORF">ACFQ0P_01895</name>
</gene>